<evidence type="ECO:0000256" key="13">
    <source>
        <dbReference type="ARBA" id="ARBA00023288"/>
    </source>
</evidence>
<evidence type="ECO:0000259" key="16">
    <source>
        <dbReference type="PROSITE" id="PS52012"/>
    </source>
</evidence>
<keyword evidence="10" id="KW-0472">Membrane</keyword>
<keyword evidence="7" id="KW-0479">Metal-binding</keyword>
<dbReference type="OrthoDB" id="3065412at2759"/>
<keyword evidence="11" id="KW-1015">Disulfide bond</keyword>
<keyword evidence="8 15" id="KW-0732">Signal</keyword>
<keyword evidence="18" id="KW-1185">Reference proteome</keyword>
<evidence type="ECO:0000256" key="11">
    <source>
        <dbReference type="ARBA" id="ARBA00023157"/>
    </source>
</evidence>
<gene>
    <name evidence="17" type="ORF">JAAARDRAFT_36030</name>
</gene>
<evidence type="ECO:0000256" key="5">
    <source>
        <dbReference type="ARBA" id="ARBA00022525"/>
    </source>
</evidence>
<dbReference type="PROSITE" id="PS52012">
    <property type="entry name" value="CFEM"/>
    <property type="match status" value="1"/>
</dbReference>
<evidence type="ECO:0000256" key="2">
    <source>
        <dbReference type="ARBA" id="ARBA00004613"/>
    </source>
</evidence>
<evidence type="ECO:0000256" key="12">
    <source>
        <dbReference type="ARBA" id="ARBA00023180"/>
    </source>
</evidence>
<keyword evidence="5" id="KW-0964">Secreted</keyword>
<proteinExistence type="inferred from homology"/>
<dbReference type="PANTHER" id="PTHR37928:SF2">
    <property type="entry name" value="GPI ANCHORED CFEM DOMAIN PROTEIN (AFU_ORTHOLOGUE AFUA_6G10580)"/>
    <property type="match status" value="1"/>
</dbReference>
<evidence type="ECO:0000256" key="8">
    <source>
        <dbReference type="ARBA" id="ARBA00022729"/>
    </source>
</evidence>
<dbReference type="InParanoid" id="A0A067PZ59"/>
<evidence type="ECO:0000313" key="18">
    <source>
        <dbReference type="Proteomes" id="UP000027265"/>
    </source>
</evidence>
<dbReference type="SMART" id="SM00747">
    <property type="entry name" value="CFEM"/>
    <property type="match status" value="1"/>
</dbReference>
<dbReference type="GO" id="GO:0046872">
    <property type="term" value="F:metal ion binding"/>
    <property type="evidence" value="ECO:0007669"/>
    <property type="project" value="UniProtKB-KW"/>
</dbReference>
<evidence type="ECO:0000256" key="9">
    <source>
        <dbReference type="ARBA" id="ARBA00023004"/>
    </source>
</evidence>
<evidence type="ECO:0000256" key="14">
    <source>
        <dbReference type="SAM" id="MobiDB-lite"/>
    </source>
</evidence>
<dbReference type="GO" id="GO:0005886">
    <property type="term" value="C:plasma membrane"/>
    <property type="evidence" value="ECO:0007669"/>
    <property type="project" value="UniProtKB-SubCell"/>
</dbReference>
<organism evidence="17 18">
    <name type="scientific">Jaapia argillacea MUCL 33604</name>
    <dbReference type="NCBI Taxonomy" id="933084"/>
    <lineage>
        <taxon>Eukaryota</taxon>
        <taxon>Fungi</taxon>
        <taxon>Dikarya</taxon>
        <taxon>Basidiomycota</taxon>
        <taxon>Agaricomycotina</taxon>
        <taxon>Agaricomycetes</taxon>
        <taxon>Agaricomycetidae</taxon>
        <taxon>Jaapiales</taxon>
        <taxon>Jaapiaceae</taxon>
        <taxon>Jaapia</taxon>
    </lineage>
</organism>
<sequence>MRFTFAIVALTSALAAVSAQSIPACATPCLANANLGGCAATDNACLCKNQAFISSTTACIQANCTGSDLTNAEAAAQALCAAVGVTLTPPASTGSASHSAAPSSTAPSSASPRSTAKSGAVTYGINAVVGLAAVALSALAL</sequence>
<protein>
    <recommendedName>
        <fullName evidence="16">CFEM domain-containing protein</fullName>
    </recommendedName>
</protein>
<dbReference type="GO" id="GO:0005576">
    <property type="term" value="C:extracellular region"/>
    <property type="evidence" value="ECO:0007669"/>
    <property type="project" value="UniProtKB-SubCell"/>
</dbReference>
<name>A0A067PZ59_9AGAM</name>
<keyword evidence="9" id="KW-0408">Iron</keyword>
<keyword evidence="13" id="KW-0449">Lipoprotein</keyword>
<evidence type="ECO:0000256" key="10">
    <source>
        <dbReference type="ARBA" id="ARBA00023136"/>
    </source>
</evidence>
<dbReference type="Pfam" id="PF05730">
    <property type="entry name" value="CFEM"/>
    <property type="match status" value="1"/>
</dbReference>
<comment type="subcellular location">
    <subcellularLocation>
        <location evidence="1">Cell membrane</location>
        <topology evidence="1">Lipid-anchor</topology>
        <topology evidence="1">GPI-anchor</topology>
    </subcellularLocation>
    <subcellularLocation>
        <location evidence="2">Secreted</location>
    </subcellularLocation>
</comment>
<dbReference type="EMBL" id="KL197721">
    <property type="protein sequence ID" value="KDQ56542.1"/>
    <property type="molecule type" value="Genomic_DNA"/>
</dbReference>
<reference evidence="18" key="1">
    <citation type="journal article" date="2014" name="Proc. Natl. Acad. Sci. U.S.A.">
        <title>Extensive sampling of basidiomycete genomes demonstrates inadequacy of the white-rot/brown-rot paradigm for wood decay fungi.</title>
        <authorList>
            <person name="Riley R."/>
            <person name="Salamov A.A."/>
            <person name="Brown D.W."/>
            <person name="Nagy L.G."/>
            <person name="Floudas D."/>
            <person name="Held B.W."/>
            <person name="Levasseur A."/>
            <person name="Lombard V."/>
            <person name="Morin E."/>
            <person name="Otillar R."/>
            <person name="Lindquist E.A."/>
            <person name="Sun H."/>
            <person name="LaButti K.M."/>
            <person name="Schmutz J."/>
            <person name="Jabbour D."/>
            <person name="Luo H."/>
            <person name="Baker S.E."/>
            <person name="Pisabarro A.G."/>
            <person name="Walton J.D."/>
            <person name="Blanchette R.A."/>
            <person name="Henrissat B."/>
            <person name="Martin F."/>
            <person name="Cullen D."/>
            <person name="Hibbett D.S."/>
            <person name="Grigoriev I.V."/>
        </authorList>
    </citation>
    <scope>NUCLEOTIDE SEQUENCE [LARGE SCALE GENOMIC DNA]</scope>
    <source>
        <strain evidence="18">MUCL 33604</strain>
    </source>
</reference>
<evidence type="ECO:0000256" key="1">
    <source>
        <dbReference type="ARBA" id="ARBA00004609"/>
    </source>
</evidence>
<evidence type="ECO:0000256" key="3">
    <source>
        <dbReference type="ARBA" id="ARBA00010031"/>
    </source>
</evidence>
<keyword evidence="4" id="KW-1003">Cell membrane</keyword>
<comment type="similarity">
    <text evidence="3">Belongs to the RBT5 family.</text>
</comment>
<evidence type="ECO:0000256" key="15">
    <source>
        <dbReference type="SAM" id="SignalP"/>
    </source>
</evidence>
<feature type="domain" description="CFEM" evidence="16">
    <location>
        <begin position="1"/>
        <end position="109"/>
    </location>
</feature>
<dbReference type="Proteomes" id="UP000027265">
    <property type="component" value="Unassembled WGS sequence"/>
</dbReference>
<feature type="region of interest" description="Disordered" evidence="14">
    <location>
        <begin position="90"/>
        <end position="113"/>
    </location>
</feature>
<evidence type="ECO:0000256" key="6">
    <source>
        <dbReference type="ARBA" id="ARBA00022617"/>
    </source>
</evidence>
<dbReference type="STRING" id="933084.A0A067PZ59"/>
<evidence type="ECO:0000256" key="7">
    <source>
        <dbReference type="ARBA" id="ARBA00022723"/>
    </source>
</evidence>
<evidence type="ECO:0000313" key="17">
    <source>
        <dbReference type="EMBL" id="KDQ56542.1"/>
    </source>
</evidence>
<dbReference type="InterPro" id="IPR051735">
    <property type="entry name" value="CFEM_domain"/>
</dbReference>
<evidence type="ECO:0000256" key="4">
    <source>
        <dbReference type="ARBA" id="ARBA00022475"/>
    </source>
</evidence>
<dbReference type="InterPro" id="IPR008427">
    <property type="entry name" value="Extracellular_membr_CFEM_dom"/>
</dbReference>
<dbReference type="HOGENOM" id="CLU_063084_3_0_1"/>
<feature type="signal peptide" evidence="15">
    <location>
        <begin position="1"/>
        <end position="19"/>
    </location>
</feature>
<feature type="chain" id="PRO_5001643603" description="CFEM domain-containing protein" evidence="15">
    <location>
        <begin position="20"/>
        <end position="141"/>
    </location>
</feature>
<dbReference type="PANTHER" id="PTHR37928">
    <property type="entry name" value="CFEM DOMAIN PROTEIN (AFU_ORTHOLOGUE AFUA_6G14090)"/>
    <property type="match status" value="1"/>
</dbReference>
<keyword evidence="12" id="KW-0325">Glycoprotein</keyword>
<keyword evidence="6" id="KW-0349">Heme</keyword>
<dbReference type="AlphaFoldDB" id="A0A067PZ59"/>
<accession>A0A067PZ59</accession>